<feature type="region of interest" description="Disordered" evidence="1">
    <location>
        <begin position="102"/>
        <end position="138"/>
    </location>
</feature>
<evidence type="ECO:0000313" key="3">
    <source>
        <dbReference type="EMBL" id="KZP10569.1"/>
    </source>
</evidence>
<feature type="transmembrane region" description="Helical" evidence="2">
    <location>
        <begin position="341"/>
        <end position="366"/>
    </location>
</feature>
<feature type="compositionally biased region" description="Low complexity" evidence="1">
    <location>
        <begin position="1"/>
        <end position="11"/>
    </location>
</feature>
<proteinExistence type="predicted"/>
<dbReference type="OrthoDB" id="3041194at2759"/>
<feature type="transmembrane region" description="Helical" evidence="2">
    <location>
        <begin position="416"/>
        <end position="434"/>
    </location>
</feature>
<organism evidence="3 4">
    <name type="scientific">Athelia psychrophila</name>
    <dbReference type="NCBI Taxonomy" id="1759441"/>
    <lineage>
        <taxon>Eukaryota</taxon>
        <taxon>Fungi</taxon>
        <taxon>Dikarya</taxon>
        <taxon>Basidiomycota</taxon>
        <taxon>Agaricomycotina</taxon>
        <taxon>Agaricomycetes</taxon>
        <taxon>Agaricomycetidae</taxon>
        <taxon>Atheliales</taxon>
        <taxon>Atheliaceae</taxon>
        <taxon>Athelia</taxon>
    </lineage>
</organism>
<keyword evidence="2" id="KW-1133">Transmembrane helix</keyword>
<dbReference type="Proteomes" id="UP000076532">
    <property type="component" value="Unassembled WGS sequence"/>
</dbReference>
<dbReference type="STRING" id="436010.A0A165ZGU1"/>
<protein>
    <submittedName>
        <fullName evidence="3">Uncharacterized protein</fullName>
    </submittedName>
</protein>
<feature type="region of interest" description="Disordered" evidence="1">
    <location>
        <begin position="1"/>
        <end position="54"/>
    </location>
</feature>
<feature type="transmembrane region" description="Helical" evidence="2">
    <location>
        <begin position="299"/>
        <end position="320"/>
    </location>
</feature>
<reference evidence="3 4" key="1">
    <citation type="journal article" date="2016" name="Mol. Biol. Evol.">
        <title>Comparative Genomics of Early-Diverging Mushroom-Forming Fungi Provides Insights into the Origins of Lignocellulose Decay Capabilities.</title>
        <authorList>
            <person name="Nagy L.G."/>
            <person name="Riley R."/>
            <person name="Tritt A."/>
            <person name="Adam C."/>
            <person name="Daum C."/>
            <person name="Floudas D."/>
            <person name="Sun H."/>
            <person name="Yadav J.S."/>
            <person name="Pangilinan J."/>
            <person name="Larsson K.H."/>
            <person name="Matsuura K."/>
            <person name="Barry K."/>
            <person name="Labutti K."/>
            <person name="Kuo R."/>
            <person name="Ohm R.A."/>
            <person name="Bhattacharya S.S."/>
            <person name="Shirouzu T."/>
            <person name="Yoshinaga Y."/>
            <person name="Martin F.M."/>
            <person name="Grigoriev I.V."/>
            <person name="Hibbett D.S."/>
        </authorList>
    </citation>
    <scope>NUCLEOTIDE SEQUENCE [LARGE SCALE GENOMIC DNA]</scope>
    <source>
        <strain evidence="3 4">CBS 109695</strain>
    </source>
</reference>
<sequence length="435" mass="47987">MEGTHSSSSSSPPHVSARFVKHNRRAPSAPSAELDGLPFTPSHDTTNLDDKYTQDSSTLYTADVTDELPWVADTIPATRSSLIRRRVRDSALLDSETQSLLLKDNHTYPPDDNTLVPSSPRKASSKSEEWRRPRGRALGPHTPIPAVTVLSRGAAPLYLPQLDEYLSNLPAPTFSPVPSRGTAHDKDVGIFPPMDLLVASKKTLEDLEANSTIPPWWRDRKTVLGAMANAFMSVMGSSALASFYSLQGLFNTVQIFALLLSTIVPPLNRNASSDWRFVFLGKIPNILALNFASTLVQSIVFLMIYMIIAALLLYVFYRSTSRIRASAAMEGLQGHETNKRWGLVIVTFLLTAIYLPLSTMALHVLVWSDDLWVVPNPYINSTGFPPVLPPLGPTDVFRDPLDFCWTTTMKLNDVNYAPVIIIVAMFTFAAVSLTT</sequence>
<dbReference type="EMBL" id="KV417678">
    <property type="protein sequence ID" value="KZP10569.1"/>
    <property type="molecule type" value="Genomic_DNA"/>
</dbReference>
<dbReference type="AlphaFoldDB" id="A0A165ZGU1"/>
<keyword evidence="2" id="KW-0472">Membrane</keyword>
<evidence type="ECO:0000256" key="1">
    <source>
        <dbReference type="SAM" id="MobiDB-lite"/>
    </source>
</evidence>
<evidence type="ECO:0000256" key="2">
    <source>
        <dbReference type="SAM" id="Phobius"/>
    </source>
</evidence>
<name>A0A165ZGU1_9AGAM</name>
<evidence type="ECO:0000313" key="4">
    <source>
        <dbReference type="Proteomes" id="UP000076532"/>
    </source>
</evidence>
<accession>A0A165ZGU1</accession>
<keyword evidence="4" id="KW-1185">Reference proteome</keyword>
<gene>
    <name evidence="3" type="ORF">FIBSPDRAFT_1051296</name>
</gene>
<keyword evidence="2" id="KW-0812">Transmembrane</keyword>